<feature type="region of interest" description="Disordered" evidence="7">
    <location>
        <begin position="96"/>
        <end position="125"/>
    </location>
</feature>
<evidence type="ECO:0000313" key="11">
    <source>
        <dbReference type="Proteomes" id="UP000005408"/>
    </source>
</evidence>
<feature type="domain" description="UBA" evidence="8">
    <location>
        <begin position="285"/>
        <end position="325"/>
    </location>
</feature>
<dbReference type="SMART" id="SM00165">
    <property type="entry name" value="UBA"/>
    <property type="match status" value="1"/>
</dbReference>
<evidence type="ECO:0000259" key="8">
    <source>
        <dbReference type="PROSITE" id="PS50030"/>
    </source>
</evidence>
<evidence type="ECO:0000256" key="4">
    <source>
        <dbReference type="ARBA" id="ARBA00023027"/>
    </source>
</evidence>
<evidence type="ECO:0000256" key="1">
    <source>
        <dbReference type="ARBA" id="ARBA00022676"/>
    </source>
</evidence>
<evidence type="ECO:0000256" key="3">
    <source>
        <dbReference type="ARBA" id="ARBA00022695"/>
    </source>
</evidence>
<sequence length="759" mass="85457">MTLRQQRFAEDVNSAIAVCEQYGWPFTDFHQTDNSLTFAYTKNNNKQLVSICISDDYPENTFITRHDNEDCSEYSNESIKNIIMGLNRELREGSIDRSDSMDTDNSCYEDCPETLDTDEDEEDDDGVDYMDEYDQMREGEEVEINPVLLRDMEKLWGCYGEHVMDYRAFESIEEVDTEIKINLASLLEREIAEAWNLDRLQPLVIRLNLSLSQYLDAPRPPLIQVLHSSKSGIISQLQKVLADFISEQWGRLSNSFIQQLYDEAEQKTQTASCTPQPHCDESSQTAHDRNIARLMEMGFTADQALSALVINNGDLLLSVNHLMGGQSTSDGQTTAQASDSSLPPKPSGSGYRRQTSHPSGAKRIKKISRLHSVDPKDIPKDPGIIDLTKDGDDFTLVPTSLWFGKKSKRIPSPNLGFLIQVYQYARQRIPTLNEFCVVCDDAHVFQNGAMLKPSVCSRELCVFAFQTLGVMADAAESVATGAEVVDLLIAMTRSACVSPRRDTIFSPYPTVVDPTKSTELALNPKSKDYDKVRKILEIIPPVSQLVQIEPSKIKRQMEEKNVLAYPLLQWIISSNRSHIVKLPKERRLSFMNTSHQYLLLQNPPAKEKVFQDLKKKHGSEFAFHGSSIENWHSIIREGLLVGSGTKLQVNGAAYGNGIYLSPNSSTSFNYSRMYKSGKQKNESASRFLDHGRSMTCIALCEVISHPSLKKSGAIWVSPESDHVCTRFFFVYEAGQCGEDVNTQHKNNLQAIQDAVNFRA</sequence>
<dbReference type="OMA" id="HLRFMRT"/>
<dbReference type="PROSITE" id="PS50030">
    <property type="entry name" value="UBA"/>
    <property type="match status" value="1"/>
</dbReference>
<dbReference type="AlphaFoldDB" id="A0A8W8HME4"/>
<evidence type="ECO:0000256" key="2">
    <source>
        <dbReference type="ARBA" id="ARBA00022679"/>
    </source>
</evidence>
<dbReference type="GO" id="GO:0003950">
    <property type="term" value="F:NAD+ poly-ADP-ribosyltransferase activity"/>
    <property type="evidence" value="ECO:0007669"/>
    <property type="project" value="UniProtKB-UniRule"/>
</dbReference>
<dbReference type="SUPFAM" id="SSF56399">
    <property type="entry name" value="ADP-ribosylation"/>
    <property type="match status" value="1"/>
</dbReference>
<keyword evidence="3" id="KW-0548">Nucleotidyltransferase</keyword>
<dbReference type="Proteomes" id="UP000005408">
    <property type="component" value="Unassembled WGS sequence"/>
</dbReference>
<protein>
    <recommendedName>
        <fullName evidence="6">Poly [ADP-ribose] polymerase</fullName>
        <shortName evidence="6">PARP</shortName>
        <ecNumber evidence="6">2.4.2.-</ecNumber>
    </recommendedName>
</protein>
<accession>A0A8W8HME4</accession>
<dbReference type="EC" id="2.4.2.-" evidence="6"/>
<dbReference type="CDD" id="cd14270">
    <property type="entry name" value="UBA"/>
    <property type="match status" value="1"/>
</dbReference>
<dbReference type="InterPro" id="IPR009060">
    <property type="entry name" value="UBA-like_sf"/>
</dbReference>
<dbReference type="Gene3D" id="1.10.8.10">
    <property type="entry name" value="DNA helicase RuvA subunit, C-terminal domain"/>
    <property type="match status" value="1"/>
</dbReference>
<dbReference type="GO" id="GO:0016779">
    <property type="term" value="F:nucleotidyltransferase activity"/>
    <property type="evidence" value="ECO:0007669"/>
    <property type="project" value="UniProtKB-KW"/>
</dbReference>
<organism evidence="10 11">
    <name type="scientific">Magallana gigas</name>
    <name type="common">Pacific oyster</name>
    <name type="synonym">Crassostrea gigas</name>
    <dbReference type="NCBI Taxonomy" id="29159"/>
    <lineage>
        <taxon>Eukaryota</taxon>
        <taxon>Metazoa</taxon>
        <taxon>Spiralia</taxon>
        <taxon>Lophotrochozoa</taxon>
        <taxon>Mollusca</taxon>
        <taxon>Bivalvia</taxon>
        <taxon>Autobranchia</taxon>
        <taxon>Pteriomorphia</taxon>
        <taxon>Ostreida</taxon>
        <taxon>Ostreoidea</taxon>
        <taxon>Ostreidae</taxon>
        <taxon>Magallana</taxon>
    </lineage>
</organism>
<dbReference type="OrthoDB" id="109543at2759"/>
<dbReference type="PANTHER" id="PTHR21328">
    <property type="entry name" value="POLY ADP-RIBOSE POLYMERASE FAMILY, MEMBER PARP"/>
    <property type="match status" value="1"/>
</dbReference>
<dbReference type="Gene3D" id="3.90.228.10">
    <property type="match status" value="1"/>
</dbReference>
<feature type="compositionally biased region" description="Polar residues" evidence="7">
    <location>
        <begin position="326"/>
        <end position="341"/>
    </location>
</feature>
<evidence type="ECO:0000313" key="10">
    <source>
        <dbReference type="EnsemblMetazoa" id="G10239.2:cds"/>
    </source>
</evidence>
<evidence type="ECO:0000256" key="6">
    <source>
        <dbReference type="RuleBase" id="RU362114"/>
    </source>
</evidence>
<feature type="region of interest" description="Disordered" evidence="7">
    <location>
        <begin position="326"/>
        <end position="369"/>
    </location>
</feature>
<evidence type="ECO:0000256" key="7">
    <source>
        <dbReference type="SAM" id="MobiDB-lite"/>
    </source>
</evidence>
<dbReference type="SUPFAM" id="SSF46934">
    <property type="entry name" value="UBA-like"/>
    <property type="match status" value="1"/>
</dbReference>
<feature type="compositionally biased region" description="Acidic residues" evidence="7">
    <location>
        <begin position="110"/>
        <end position="125"/>
    </location>
</feature>
<keyword evidence="4 6" id="KW-0520">NAD</keyword>
<evidence type="ECO:0000256" key="5">
    <source>
        <dbReference type="ARBA" id="ARBA00024347"/>
    </source>
</evidence>
<evidence type="ECO:0000259" key="9">
    <source>
        <dbReference type="PROSITE" id="PS51059"/>
    </source>
</evidence>
<name>A0A8W8HME4_MAGGI</name>
<feature type="domain" description="PARP catalytic" evidence="9">
    <location>
        <begin position="523"/>
        <end position="759"/>
    </location>
</feature>
<dbReference type="EnsemblMetazoa" id="G10239.1">
    <property type="protein sequence ID" value="G10239.1:cds"/>
    <property type="gene ID" value="G10239"/>
</dbReference>
<dbReference type="CDD" id="cd01341">
    <property type="entry name" value="ADP_ribosyl"/>
    <property type="match status" value="2"/>
</dbReference>
<feature type="compositionally biased region" description="Basic residues" evidence="7">
    <location>
        <begin position="360"/>
        <end position="369"/>
    </location>
</feature>
<keyword evidence="1 6" id="KW-0328">Glycosyltransferase</keyword>
<dbReference type="InterPro" id="IPR051838">
    <property type="entry name" value="ARTD_PARP"/>
</dbReference>
<proteinExistence type="inferred from homology"/>
<dbReference type="InterPro" id="IPR012317">
    <property type="entry name" value="Poly(ADP-ribose)pol_cat_dom"/>
</dbReference>
<dbReference type="PROSITE" id="PS51059">
    <property type="entry name" value="PARP_CATALYTIC"/>
    <property type="match status" value="1"/>
</dbReference>
<dbReference type="EnsemblMetazoa" id="G10239.2">
    <property type="protein sequence ID" value="G10239.2:cds"/>
    <property type="gene ID" value="G10239"/>
</dbReference>
<keyword evidence="2 6" id="KW-0808">Transferase</keyword>
<comment type="similarity">
    <text evidence="5">Belongs to the ARTD/PARP family.</text>
</comment>
<dbReference type="InterPro" id="IPR015940">
    <property type="entry name" value="UBA"/>
</dbReference>
<keyword evidence="11" id="KW-1185">Reference proteome</keyword>
<dbReference type="Pfam" id="PF00644">
    <property type="entry name" value="PARP"/>
    <property type="match status" value="1"/>
</dbReference>
<reference evidence="10" key="1">
    <citation type="submission" date="2022-08" db="UniProtKB">
        <authorList>
            <consortium name="EnsemblMetazoa"/>
        </authorList>
    </citation>
    <scope>IDENTIFICATION</scope>
    <source>
        <strain evidence="10">05x7-T-G4-1.051#20</strain>
    </source>
</reference>